<evidence type="ECO:0000313" key="2">
    <source>
        <dbReference type="Proteomes" id="UP000827872"/>
    </source>
</evidence>
<dbReference type="Proteomes" id="UP000827872">
    <property type="component" value="Linkage Group LG01"/>
</dbReference>
<dbReference type="EMBL" id="CM037614">
    <property type="protein sequence ID" value="KAH8015615.1"/>
    <property type="molecule type" value="Genomic_DNA"/>
</dbReference>
<gene>
    <name evidence="1" type="primary">ASH1L_4</name>
    <name evidence="1" type="ORF">K3G42_006222</name>
</gene>
<name>A0ACB8G910_9SAUR</name>
<evidence type="ECO:0000313" key="1">
    <source>
        <dbReference type="EMBL" id="KAH8015615.1"/>
    </source>
</evidence>
<organism evidence="1 2">
    <name type="scientific">Sphaerodactylus townsendi</name>
    <dbReference type="NCBI Taxonomy" id="933632"/>
    <lineage>
        <taxon>Eukaryota</taxon>
        <taxon>Metazoa</taxon>
        <taxon>Chordata</taxon>
        <taxon>Craniata</taxon>
        <taxon>Vertebrata</taxon>
        <taxon>Euteleostomi</taxon>
        <taxon>Lepidosauria</taxon>
        <taxon>Squamata</taxon>
        <taxon>Bifurcata</taxon>
        <taxon>Gekkota</taxon>
        <taxon>Sphaerodactylidae</taxon>
        <taxon>Sphaerodactylus</taxon>
    </lineage>
</organism>
<sequence>MDLQNTAMLGLGSGSEGFSGKSPSAVATGATGGRKESELDGTTKEEEEKKRCHEESNGEIGKDESLSDSQQQFSVKETNFSEGNLKLKIGLQAKRTKKPPKNLENYVCRPAIKTTIKQPRRVQKPGKMTEEKKDSGPAKQKVGNSRAEFLENTLSGRWDCFERDRLIISDWHIAT</sequence>
<protein>
    <submittedName>
        <fullName evidence="1">Histone-Lysine N-Methyltransferase ash1l</fullName>
    </submittedName>
</protein>
<reference evidence="1" key="1">
    <citation type="submission" date="2021-08" db="EMBL/GenBank/DDBJ databases">
        <title>The first chromosome-level gecko genome reveals the dynamic sex chromosomes of Neotropical dwarf geckos (Sphaerodactylidae: Sphaerodactylus).</title>
        <authorList>
            <person name="Pinto B.J."/>
            <person name="Keating S.E."/>
            <person name="Gamble T."/>
        </authorList>
    </citation>
    <scope>NUCLEOTIDE SEQUENCE</scope>
    <source>
        <strain evidence="1">TG3544</strain>
    </source>
</reference>
<comment type="caution">
    <text evidence="1">The sequence shown here is derived from an EMBL/GenBank/DDBJ whole genome shotgun (WGS) entry which is preliminary data.</text>
</comment>
<keyword evidence="2" id="KW-1185">Reference proteome</keyword>
<accession>A0ACB8G910</accession>
<proteinExistence type="predicted"/>